<evidence type="ECO:0000256" key="10">
    <source>
        <dbReference type="ARBA" id="ARBA00023014"/>
    </source>
</evidence>
<keyword evidence="8 12" id="KW-0479">Metal-binding</keyword>
<sequence length="562" mass="59778">MTTDLPSPTPGAASTPTSASGTSTAHPSHAAAAEVGTSPFAPPGVSWRKVTDEGISPIAAAGRTFLTIEPRLLTDLAATAFHDISFFLRPSQFEQWARVLDDPQAHPNEKFVVGSLIRNAVIAAEGVFPLCQDTGTATILAKRGEGILTGGDDETALSEGIAWTFRQDYLRASQMAARDLFEETNTGTNLPAQIEIGCGPGAAYDFLFLAKGGGSSNKTALYQETKALLTPQAFEEFLRARLPALGVAACPPYHLAVVVGGTSPEMCLKMLKLATAGALDHLPTTGDEHGRPFRDPAWEAKVMAIAADLGLGAQFGGRWLALDARVIRLPRHAGSCPVAIGVSCSAHRQAVGRITASGAWLEQLETDPARWLDRVAAVPTLAPVRLDLNRPLAEIRADLARLPVGTLLSLTGPMVVARDVAHARLNARLQAGQPLPEYFLRHPVYYAGPARTPPGYPIGSFGPTTAQRMDDYLARFMAQGGSLITLAKGNRAAGVTQACQQYGGFYLGTIGGAAALLAREHIRQAEIIDFPDLGMEAVRRIEVQDLPAFLVVDDRGHSLYSR</sequence>
<evidence type="ECO:0000256" key="5">
    <source>
        <dbReference type="ARBA" id="ARBA00011738"/>
    </source>
</evidence>
<keyword evidence="6 12" id="KW-0004">4Fe-4S</keyword>
<evidence type="ECO:0000256" key="3">
    <source>
        <dbReference type="ARBA" id="ARBA00004859"/>
    </source>
</evidence>
<evidence type="ECO:0000259" key="15">
    <source>
        <dbReference type="Pfam" id="PF05683"/>
    </source>
</evidence>
<organism evidence="16 17">
    <name type="scientific">Candidatus Ozemobacter sibiricus</name>
    <dbReference type="NCBI Taxonomy" id="2268124"/>
    <lineage>
        <taxon>Bacteria</taxon>
        <taxon>Candidatus Ozemobacteria</taxon>
        <taxon>Candidatus Ozemobacterales</taxon>
        <taxon>Candidatus Ozemobacteraceae</taxon>
        <taxon>Candidatus Ozemobacter</taxon>
    </lineage>
</organism>
<dbReference type="Pfam" id="PF05681">
    <property type="entry name" value="Fumerase"/>
    <property type="match status" value="1"/>
</dbReference>
<dbReference type="NCBIfam" id="TIGR00723">
    <property type="entry name" value="ttdB_fumA_fumB"/>
    <property type="match status" value="1"/>
</dbReference>
<accession>A0A367ZU86</accession>
<evidence type="ECO:0000256" key="6">
    <source>
        <dbReference type="ARBA" id="ARBA00022485"/>
    </source>
</evidence>
<comment type="cofactor">
    <cofactor evidence="2 12">
        <name>[4Fe-4S] cluster</name>
        <dbReference type="ChEBI" id="CHEBI:49883"/>
    </cofactor>
</comment>
<evidence type="ECO:0000256" key="11">
    <source>
        <dbReference type="ARBA" id="ARBA00023239"/>
    </source>
</evidence>
<keyword evidence="11 12" id="KW-0456">Lyase</keyword>
<dbReference type="PANTHER" id="PTHR30389:SF0">
    <property type="entry name" value="FUMARATE HYDRATASE CLASS I, AEROBIC"/>
    <property type="match status" value="1"/>
</dbReference>
<keyword evidence="9 12" id="KW-0408">Iron</keyword>
<dbReference type="Gene3D" id="3.20.130.10">
    <property type="entry name" value="Fe-S hydro-lyase, tartrate dehydratase beta-type, catalytic domain"/>
    <property type="match status" value="1"/>
</dbReference>
<evidence type="ECO:0000256" key="12">
    <source>
        <dbReference type="PIRNR" id="PIRNR001394"/>
    </source>
</evidence>
<dbReference type="GO" id="GO:0046872">
    <property type="term" value="F:metal ion binding"/>
    <property type="evidence" value="ECO:0007669"/>
    <property type="project" value="UniProtKB-UniRule"/>
</dbReference>
<comment type="similarity">
    <text evidence="4 12">Belongs to the class-I fumarase family.</text>
</comment>
<dbReference type="InterPro" id="IPR004647">
    <property type="entry name" value="Fe-S_hydro-lyase_TtdB-typ_cat"/>
</dbReference>
<dbReference type="PANTHER" id="PTHR30389">
    <property type="entry name" value="FUMARATE HYDRATASE-RELATED"/>
    <property type="match status" value="1"/>
</dbReference>
<dbReference type="AlphaFoldDB" id="A0A367ZU86"/>
<evidence type="ECO:0000313" key="16">
    <source>
        <dbReference type="EMBL" id="RCK81417.1"/>
    </source>
</evidence>
<comment type="function">
    <text evidence="12">Catalyzes the reversible hydration of fumarate to (S)-malate.</text>
</comment>
<dbReference type="Pfam" id="PF05683">
    <property type="entry name" value="Fumerase_C"/>
    <property type="match status" value="1"/>
</dbReference>
<feature type="domain" description="Fe-S hydro-lyase tartrate dehydratase beta-type catalytic" evidence="15">
    <location>
        <begin position="358"/>
        <end position="561"/>
    </location>
</feature>
<evidence type="ECO:0000256" key="1">
    <source>
        <dbReference type="ARBA" id="ARBA00000929"/>
    </source>
</evidence>
<evidence type="ECO:0000256" key="13">
    <source>
        <dbReference type="SAM" id="MobiDB-lite"/>
    </source>
</evidence>
<evidence type="ECO:0000256" key="7">
    <source>
        <dbReference type="ARBA" id="ARBA00022532"/>
    </source>
</evidence>
<dbReference type="GO" id="GO:0006099">
    <property type="term" value="P:tricarboxylic acid cycle"/>
    <property type="evidence" value="ECO:0007669"/>
    <property type="project" value="UniProtKB-KW"/>
</dbReference>
<comment type="pathway">
    <text evidence="3">Carbohydrate metabolism; tricarboxylic acid cycle; (S)-malate from fumarate: step 1/1.</text>
</comment>
<name>A0A367ZU86_9BACT</name>
<keyword evidence="7" id="KW-0816">Tricarboxylic acid cycle</keyword>
<protein>
    <recommendedName>
        <fullName evidence="12">Fumarate hydratase class I</fullName>
        <ecNumber evidence="12">4.2.1.2</ecNumber>
    </recommendedName>
</protein>
<dbReference type="EC" id="4.2.1.2" evidence="12"/>
<dbReference type="EMBL" id="QOQW01000002">
    <property type="protein sequence ID" value="RCK81417.1"/>
    <property type="molecule type" value="Genomic_DNA"/>
</dbReference>
<dbReference type="SUPFAM" id="SSF117457">
    <property type="entry name" value="FumA C-terminal domain-like"/>
    <property type="match status" value="1"/>
</dbReference>
<proteinExistence type="inferred from homology"/>
<feature type="compositionally biased region" description="Low complexity" evidence="13">
    <location>
        <begin position="10"/>
        <end position="33"/>
    </location>
</feature>
<dbReference type="GO" id="GO:0004333">
    <property type="term" value="F:fumarate hydratase activity"/>
    <property type="evidence" value="ECO:0007669"/>
    <property type="project" value="UniProtKB-UniRule"/>
</dbReference>
<dbReference type="InterPro" id="IPR004646">
    <property type="entry name" value="Fe-S_hydro-lyase_TtdA-typ_cat"/>
</dbReference>
<comment type="caution">
    <text evidence="16">The sequence shown here is derived from an EMBL/GenBank/DDBJ whole genome shotgun (WGS) entry which is preliminary data.</text>
</comment>
<gene>
    <name evidence="16" type="ORF">OZSIB_2286</name>
</gene>
<dbReference type="GO" id="GO:0051539">
    <property type="term" value="F:4 iron, 4 sulfur cluster binding"/>
    <property type="evidence" value="ECO:0007669"/>
    <property type="project" value="UniProtKB-UniRule"/>
</dbReference>
<evidence type="ECO:0000256" key="2">
    <source>
        <dbReference type="ARBA" id="ARBA00001966"/>
    </source>
</evidence>
<keyword evidence="10 12" id="KW-0411">Iron-sulfur</keyword>
<evidence type="ECO:0000313" key="17">
    <source>
        <dbReference type="Proteomes" id="UP000252355"/>
    </source>
</evidence>
<dbReference type="Proteomes" id="UP000252355">
    <property type="component" value="Unassembled WGS sequence"/>
</dbReference>
<evidence type="ECO:0000259" key="14">
    <source>
        <dbReference type="Pfam" id="PF05681"/>
    </source>
</evidence>
<dbReference type="InterPro" id="IPR011167">
    <property type="entry name" value="Fe_dep_fumarate_hydratase"/>
</dbReference>
<evidence type="ECO:0000256" key="9">
    <source>
        <dbReference type="ARBA" id="ARBA00023004"/>
    </source>
</evidence>
<evidence type="ECO:0000256" key="8">
    <source>
        <dbReference type="ARBA" id="ARBA00022723"/>
    </source>
</evidence>
<feature type="domain" description="Fe-S hydro-lyase tartrate dehydratase alpha-type catalytic" evidence="14">
    <location>
        <begin position="75"/>
        <end position="351"/>
    </location>
</feature>
<comment type="catalytic activity">
    <reaction evidence="1 12">
        <text>(S)-malate = fumarate + H2O</text>
        <dbReference type="Rhea" id="RHEA:12460"/>
        <dbReference type="ChEBI" id="CHEBI:15377"/>
        <dbReference type="ChEBI" id="CHEBI:15589"/>
        <dbReference type="ChEBI" id="CHEBI:29806"/>
        <dbReference type="EC" id="4.2.1.2"/>
    </reaction>
</comment>
<reference evidence="16 17" key="1">
    <citation type="submission" date="2018-05" db="EMBL/GenBank/DDBJ databases">
        <title>A metagenomic window into the 2 km-deep terrestrial subsurface aquifer revealed taxonomically and functionally diverse microbial community comprising novel uncultured bacterial lineages.</title>
        <authorList>
            <person name="Kadnikov V.V."/>
            <person name="Mardanov A.V."/>
            <person name="Beletsky A.V."/>
            <person name="Banks D."/>
            <person name="Pimenov N.V."/>
            <person name="Frank Y.A."/>
            <person name="Karnachuk O.V."/>
            <person name="Ravin N.V."/>
        </authorList>
    </citation>
    <scope>NUCLEOTIDE SEQUENCE [LARGE SCALE GENOMIC DNA]</scope>
    <source>
        <strain evidence="16">BY5</strain>
    </source>
</reference>
<comment type="subunit">
    <text evidence="5 12">Homodimer.</text>
</comment>
<dbReference type="InterPro" id="IPR051208">
    <property type="entry name" value="Class-I_Fumarase/Tartrate_DH"/>
</dbReference>
<evidence type="ECO:0000256" key="4">
    <source>
        <dbReference type="ARBA" id="ARBA00008876"/>
    </source>
</evidence>
<feature type="region of interest" description="Disordered" evidence="13">
    <location>
        <begin position="1"/>
        <end position="39"/>
    </location>
</feature>
<dbReference type="PIRSF" id="PIRSF001394">
    <property type="entry name" value="Fe_dep_fumar_hy"/>
    <property type="match status" value="1"/>
</dbReference>
<dbReference type="InterPro" id="IPR036660">
    <property type="entry name" value="Fe-S_hydroAse_TtdB_cat_sf"/>
</dbReference>